<evidence type="ECO:0000313" key="1">
    <source>
        <dbReference type="EMBL" id="KAJ9168437.1"/>
    </source>
</evidence>
<gene>
    <name evidence="1" type="ORF">P3X46_019961</name>
</gene>
<feature type="non-terminal residue" evidence="1">
    <location>
        <position position="1"/>
    </location>
</feature>
<proteinExistence type="predicted"/>
<protein>
    <submittedName>
        <fullName evidence="1">Uncharacterized protein</fullName>
    </submittedName>
</protein>
<evidence type="ECO:0000313" key="2">
    <source>
        <dbReference type="Proteomes" id="UP001174677"/>
    </source>
</evidence>
<sequence length="119" mass="14035">FHKPHPNFIDRENLYPRRYHIPDFSFFSREDGQLTLEHIARFIIQCGELMNYENFASYKLRLFANSLTSIAFTCYSTLSRNSVCSWQGIERLFHTQFFRAESGVCVAKLSRVTERGRIS</sequence>
<organism evidence="1 2">
    <name type="scientific">Hevea brasiliensis</name>
    <name type="common">Para rubber tree</name>
    <name type="synonym">Siphonia brasiliensis</name>
    <dbReference type="NCBI Taxonomy" id="3981"/>
    <lineage>
        <taxon>Eukaryota</taxon>
        <taxon>Viridiplantae</taxon>
        <taxon>Streptophyta</taxon>
        <taxon>Embryophyta</taxon>
        <taxon>Tracheophyta</taxon>
        <taxon>Spermatophyta</taxon>
        <taxon>Magnoliopsida</taxon>
        <taxon>eudicotyledons</taxon>
        <taxon>Gunneridae</taxon>
        <taxon>Pentapetalae</taxon>
        <taxon>rosids</taxon>
        <taxon>fabids</taxon>
        <taxon>Malpighiales</taxon>
        <taxon>Euphorbiaceae</taxon>
        <taxon>Crotonoideae</taxon>
        <taxon>Micrandreae</taxon>
        <taxon>Hevea</taxon>
    </lineage>
</organism>
<comment type="caution">
    <text evidence="1">The sequence shown here is derived from an EMBL/GenBank/DDBJ whole genome shotgun (WGS) entry which is preliminary data.</text>
</comment>
<dbReference type="EMBL" id="JARPOI010000011">
    <property type="protein sequence ID" value="KAJ9168437.1"/>
    <property type="molecule type" value="Genomic_DNA"/>
</dbReference>
<accession>A0ABQ9LKD3</accession>
<dbReference type="Proteomes" id="UP001174677">
    <property type="component" value="Chromosome 11"/>
</dbReference>
<name>A0ABQ9LKD3_HEVBR</name>
<keyword evidence="2" id="KW-1185">Reference proteome</keyword>
<reference evidence="1" key="1">
    <citation type="journal article" date="2023" name="Plant Biotechnol. J.">
        <title>Chromosome-level wild Hevea brasiliensis genome provides new tools for genomic-assisted breeding and valuable loci to elevate rubber yield.</title>
        <authorList>
            <person name="Cheng H."/>
            <person name="Song X."/>
            <person name="Hu Y."/>
            <person name="Wu T."/>
            <person name="Yang Q."/>
            <person name="An Z."/>
            <person name="Feng S."/>
            <person name="Deng Z."/>
            <person name="Wu W."/>
            <person name="Zeng X."/>
            <person name="Tu M."/>
            <person name="Wang X."/>
            <person name="Huang H."/>
        </authorList>
    </citation>
    <scope>NUCLEOTIDE SEQUENCE</scope>
    <source>
        <strain evidence="1">MT/VB/25A 57/8</strain>
    </source>
</reference>